<reference evidence="2" key="1">
    <citation type="submission" date="2014-04" db="EMBL/GenBank/DDBJ databases">
        <title>Evolutionary Origins and Diversification of the Mycorrhizal Mutualists.</title>
        <authorList>
            <consortium name="DOE Joint Genome Institute"/>
            <consortium name="Mycorrhizal Genomics Consortium"/>
            <person name="Kohler A."/>
            <person name="Kuo A."/>
            <person name="Nagy L.G."/>
            <person name="Floudas D."/>
            <person name="Copeland A."/>
            <person name="Barry K.W."/>
            <person name="Cichocki N."/>
            <person name="Veneault-Fourrey C."/>
            <person name="LaButti K."/>
            <person name="Lindquist E.A."/>
            <person name="Lipzen A."/>
            <person name="Lundell T."/>
            <person name="Morin E."/>
            <person name="Murat C."/>
            <person name="Riley R."/>
            <person name="Ohm R."/>
            <person name="Sun H."/>
            <person name="Tunlid A."/>
            <person name="Henrissat B."/>
            <person name="Grigoriev I.V."/>
            <person name="Hibbett D.S."/>
            <person name="Martin F."/>
        </authorList>
    </citation>
    <scope>NUCLEOTIDE SEQUENCE [LARGE SCALE GENOMIC DNA]</scope>
    <source>
        <strain evidence="2">FD-334 SS-4</strain>
    </source>
</reference>
<gene>
    <name evidence="1" type="ORF">HYPSUDRAFT_413377</name>
</gene>
<protein>
    <submittedName>
        <fullName evidence="1">Uncharacterized protein</fullName>
    </submittedName>
</protein>
<proteinExistence type="predicted"/>
<keyword evidence="2" id="KW-1185">Reference proteome</keyword>
<dbReference type="Proteomes" id="UP000054270">
    <property type="component" value="Unassembled WGS sequence"/>
</dbReference>
<dbReference type="PROSITE" id="PS51257">
    <property type="entry name" value="PROKAR_LIPOPROTEIN"/>
    <property type="match status" value="1"/>
</dbReference>
<dbReference type="EMBL" id="KN817662">
    <property type="protein sequence ID" value="KJA14881.1"/>
    <property type="molecule type" value="Genomic_DNA"/>
</dbReference>
<organism evidence="1 2">
    <name type="scientific">Hypholoma sublateritium (strain FD-334 SS-4)</name>
    <dbReference type="NCBI Taxonomy" id="945553"/>
    <lineage>
        <taxon>Eukaryota</taxon>
        <taxon>Fungi</taxon>
        <taxon>Dikarya</taxon>
        <taxon>Basidiomycota</taxon>
        <taxon>Agaricomycotina</taxon>
        <taxon>Agaricomycetes</taxon>
        <taxon>Agaricomycetidae</taxon>
        <taxon>Agaricales</taxon>
        <taxon>Agaricineae</taxon>
        <taxon>Strophariaceae</taxon>
        <taxon>Hypholoma</taxon>
    </lineage>
</organism>
<name>A0A0D2NE18_HYPSF</name>
<dbReference type="AlphaFoldDB" id="A0A0D2NE18"/>
<evidence type="ECO:0000313" key="2">
    <source>
        <dbReference type="Proteomes" id="UP000054270"/>
    </source>
</evidence>
<accession>A0A0D2NE18</accession>
<evidence type="ECO:0000313" key="1">
    <source>
        <dbReference type="EMBL" id="KJA14881.1"/>
    </source>
</evidence>
<sequence>MCVRSASWSEKRGEDLPCHITLTWNVHLALSCALGCPLAGYYTRTICVVFKSTRLPSRSHLRCRSLDGRCASKGRS</sequence>